<dbReference type="CDD" id="cd19761">
    <property type="entry name" value="Bbox2_TRIM5-like"/>
    <property type="match status" value="1"/>
</dbReference>
<keyword evidence="13 18" id="KW-0297">G-protein coupled receptor</keyword>
<dbReference type="Ensembl" id="ENSCAFT00040032113.1">
    <property type="protein sequence ID" value="ENSCAFP00040027918.1"/>
    <property type="gene ID" value="ENSCAFG00040017249.1"/>
</dbReference>
<comment type="function">
    <text evidence="2">Putative odorant or sperm cell receptor.</text>
</comment>
<feature type="domain" description="B box-type" evidence="22">
    <location>
        <begin position="199"/>
        <end position="240"/>
    </location>
</feature>
<keyword evidence="7 18" id="KW-0812">Transmembrane</keyword>
<dbReference type="PROSITE" id="PS00518">
    <property type="entry name" value="ZF_RING_1"/>
    <property type="match status" value="1"/>
</dbReference>
<name>A0A8C0SXE5_CANLF</name>
<sequence length="759" mass="86609">MLSLLELKKKKFEDLCVDTDISFLFFFNFYLFMIVTHTQREREAETQAEGEAGFMHQEPDVGLDPGSPGIAPWAKGRRQTAAPPRILEARSALEIPAGQARARGEATMTSAVLVDIRDEVTCPICLELLTEPVSIDCGHSFCQACIMGNSTELVMGQDGESSCPVCQTSYQPGDLRPNRHLANIAERLREVVLGPGMQLKVTLCAHHGEKLQLFCKEDGKLICWLCERSQEHRGHHTVLMEEVAHEYQEKFQESLGKLRQEQQEAERLTAVIIGKRTSWKNQMEPERHRIQTEFNKLRSILDKEEQRQLKKLEEEERKGLSILEEAENELVQQSETLRELISDLELRCQGSAMELLQDVSDVMKRSEFWTLKKPEALPTKLKSMFRVPDLKKMLRVFRELTDVQSYWVDVTLNPHTANLNLVMSKNRRQKVRSQIICSSMTALNHTAVSHTVFQLLGIPGLEDQHMWISIPFFISYVIALLGNSLLICIILTKRSLHEPMYLFLCMLAGADVVLSTCTVPQALAIFWFRAGEISLDRCITQFFIIHCTFMSESGILLVMAFDRYIAICYPLRYTTILTQALIGKIGVTVFLRSFCTLFPIIFLLKRLTFCQNNTIPHTFCEHIGLAKYACNDIQVNIWYGFSILMLTVVLDVVLIFVSYVLILHAVFHIPSQDARHKALNTCGSHICVIILFYGPGIFTILTQRFGRHIPPHTHILLANVCMLAPPMLNPIIYGIKTKQIRVQVVHVLFTKQKSLWFKT</sequence>
<feature type="domain" description="RING-type" evidence="21">
    <location>
        <begin position="122"/>
        <end position="167"/>
    </location>
</feature>
<dbReference type="Gene3D" id="2.60.120.920">
    <property type="match status" value="1"/>
</dbReference>
<feature type="transmembrane region" description="Helical" evidence="20">
    <location>
        <begin position="678"/>
        <end position="701"/>
    </location>
</feature>
<dbReference type="InterPro" id="IPR017907">
    <property type="entry name" value="Znf_RING_CS"/>
</dbReference>
<evidence type="ECO:0000256" key="5">
    <source>
        <dbReference type="ARBA" id="ARBA00022490"/>
    </source>
</evidence>
<keyword evidence="6" id="KW-0716">Sensory transduction</keyword>
<dbReference type="PROSITE" id="PS50119">
    <property type="entry name" value="ZF_BBOX"/>
    <property type="match status" value="1"/>
</dbReference>
<organism evidence="24 25">
    <name type="scientific">Canis lupus familiaris</name>
    <name type="common">Dog</name>
    <name type="synonym">Canis familiaris</name>
    <dbReference type="NCBI Taxonomy" id="9615"/>
    <lineage>
        <taxon>Eukaryota</taxon>
        <taxon>Metazoa</taxon>
        <taxon>Chordata</taxon>
        <taxon>Craniata</taxon>
        <taxon>Vertebrata</taxon>
        <taxon>Euteleostomi</taxon>
        <taxon>Mammalia</taxon>
        <taxon>Eutheria</taxon>
        <taxon>Laurasiatheria</taxon>
        <taxon>Carnivora</taxon>
        <taxon>Caniformia</taxon>
        <taxon>Canidae</taxon>
        <taxon>Canis</taxon>
    </lineage>
</organism>
<evidence type="ECO:0000256" key="14">
    <source>
        <dbReference type="ARBA" id="ARBA00023054"/>
    </source>
</evidence>
<evidence type="ECO:0000256" key="10">
    <source>
        <dbReference type="ARBA" id="ARBA00022771"/>
    </source>
</evidence>
<dbReference type="InterPro" id="IPR013083">
    <property type="entry name" value="Znf_RING/FYVE/PHD"/>
</dbReference>
<evidence type="ECO:0000256" key="16">
    <source>
        <dbReference type="ARBA" id="ARBA00023224"/>
    </source>
</evidence>
<evidence type="ECO:0000256" key="9">
    <source>
        <dbReference type="ARBA" id="ARBA00022725"/>
    </source>
</evidence>
<keyword evidence="11" id="KW-0862">Zinc</keyword>
<dbReference type="CDD" id="cd16591">
    <property type="entry name" value="RING-HC_TRIM5-like_C-IV"/>
    <property type="match status" value="1"/>
</dbReference>
<dbReference type="SMART" id="SM00184">
    <property type="entry name" value="RING"/>
    <property type="match status" value="1"/>
</dbReference>
<dbReference type="GO" id="GO:0008270">
    <property type="term" value="F:zinc ion binding"/>
    <property type="evidence" value="ECO:0007669"/>
    <property type="project" value="UniProtKB-KW"/>
</dbReference>
<dbReference type="FunFam" id="3.30.40.10:FF:000144">
    <property type="entry name" value="Tripartite motif-containing 5 (Predicted)"/>
    <property type="match status" value="1"/>
</dbReference>
<dbReference type="PROSITE" id="PS50089">
    <property type="entry name" value="ZF_RING_2"/>
    <property type="match status" value="1"/>
</dbReference>
<dbReference type="Pfam" id="PF13445">
    <property type="entry name" value="zf-RING_UBOX"/>
    <property type="match status" value="1"/>
</dbReference>
<feature type="transmembrane region" description="Helical" evidence="20">
    <location>
        <begin position="713"/>
        <end position="733"/>
    </location>
</feature>
<dbReference type="FunFam" id="1.20.1070.10:FF:000006">
    <property type="entry name" value="Olfactory receptor"/>
    <property type="match status" value="1"/>
</dbReference>
<keyword evidence="16 18" id="KW-0807">Transducer</keyword>
<comment type="similarity">
    <text evidence="18">Belongs to the G-protein coupled receptor 1 family.</text>
</comment>
<dbReference type="InterPro" id="IPR000315">
    <property type="entry name" value="Znf_B-box"/>
</dbReference>
<reference evidence="24" key="1">
    <citation type="submission" date="2018-10" db="EMBL/GenBank/DDBJ databases">
        <title>De novo assembly of a Great Dane genome.</title>
        <authorList>
            <person name="Kidd J.M."/>
            <person name="Pendleton A.L."/>
            <person name="Shen F."/>
            <person name="Emery S."/>
        </authorList>
    </citation>
    <scope>NUCLEOTIDE SEQUENCE [LARGE SCALE GENOMIC DNA]</scope>
    <source>
        <strain evidence="24">Great Dane</strain>
    </source>
</reference>
<feature type="transmembrane region" description="Helical" evidence="20">
    <location>
        <begin position="539"/>
        <end position="561"/>
    </location>
</feature>
<accession>A0A8C0SXE5</accession>
<dbReference type="GO" id="GO:0004984">
    <property type="term" value="F:olfactory receptor activity"/>
    <property type="evidence" value="ECO:0007669"/>
    <property type="project" value="InterPro"/>
</dbReference>
<protein>
    <submittedName>
        <fullName evidence="24">Tripartite motif containing 6</fullName>
    </submittedName>
</protein>
<evidence type="ECO:0000256" key="7">
    <source>
        <dbReference type="ARBA" id="ARBA00022692"/>
    </source>
</evidence>
<comment type="function">
    <text evidence="1">Odorant receptor.</text>
</comment>
<keyword evidence="12 20" id="KW-1133">Transmembrane helix</keyword>
<dbReference type="InterPro" id="IPR027370">
    <property type="entry name" value="Znf-RING_euk"/>
</dbReference>
<dbReference type="Gene3D" id="3.30.160.60">
    <property type="entry name" value="Classic Zinc Finger"/>
    <property type="match status" value="1"/>
</dbReference>
<reference evidence="24" key="2">
    <citation type="submission" date="2025-08" db="UniProtKB">
        <authorList>
            <consortium name="Ensembl"/>
        </authorList>
    </citation>
    <scope>IDENTIFICATION</scope>
</reference>
<proteinExistence type="inferred from homology"/>
<evidence type="ECO:0000256" key="19">
    <source>
        <dbReference type="SAM" id="Coils"/>
    </source>
</evidence>
<evidence type="ECO:0000256" key="18">
    <source>
        <dbReference type="RuleBase" id="RU000688"/>
    </source>
</evidence>
<feature type="transmembrane region" description="Helical" evidence="20">
    <location>
        <begin position="637"/>
        <end position="666"/>
    </location>
</feature>
<evidence type="ECO:0000313" key="24">
    <source>
        <dbReference type="Ensembl" id="ENSCAFP00040027918.1"/>
    </source>
</evidence>
<comment type="subcellular location">
    <subcellularLocation>
        <location evidence="4">Cytoplasm</location>
    </subcellularLocation>
    <subcellularLocation>
        <location evidence="3">Membrane</location>
        <topology evidence="3">Multi-pass membrane protein</topology>
    </subcellularLocation>
</comment>
<evidence type="ECO:0000259" key="23">
    <source>
        <dbReference type="PROSITE" id="PS50262"/>
    </source>
</evidence>
<dbReference type="SUPFAM" id="SSF57850">
    <property type="entry name" value="RING/U-box"/>
    <property type="match status" value="1"/>
</dbReference>
<keyword evidence="14 19" id="KW-0175">Coiled coil</keyword>
<keyword evidence="10 17" id="KW-0863">Zinc-finger</keyword>
<dbReference type="PRINTS" id="PR00245">
    <property type="entry name" value="OLFACTORYR"/>
</dbReference>
<dbReference type="GO" id="GO:0004930">
    <property type="term" value="F:G protein-coupled receptor activity"/>
    <property type="evidence" value="ECO:0007669"/>
    <property type="project" value="UniProtKB-KW"/>
</dbReference>
<keyword evidence="5" id="KW-0963">Cytoplasm</keyword>
<dbReference type="InterPro" id="IPR001841">
    <property type="entry name" value="Znf_RING"/>
</dbReference>
<evidence type="ECO:0000313" key="25">
    <source>
        <dbReference type="Proteomes" id="UP000694542"/>
    </source>
</evidence>
<evidence type="ECO:0000256" key="20">
    <source>
        <dbReference type="SAM" id="Phobius"/>
    </source>
</evidence>
<dbReference type="Pfam" id="PF00643">
    <property type="entry name" value="zf-B_box"/>
    <property type="match status" value="1"/>
</dbReference>
<dbReference type="Pfam" id="PF13853">
    <property type="entry name" value="7tm_4"/>
    <property type="match status" value="1"/>
</dbReference>
<keyword evidence="18" id="KW-0675">Receptor</keyword>
<feature type="domain" description="G-protein coupled receptors family 1 profile" evidence="23">
    <location>
        <begin position="482"/>
        <end position="733"/>
    </location>
</feature>
<keyword evidence="15 20" id="KW-0472">Membrane</keyword>
<dbReference type="Proteomes" id="UP000694542">
    <property type="component" value="Chromosome 21"/>
</dbReference>
<dbReference type="InterPro" id="IPR043136">
    <property type="entry name" value="B30.2/SPRY_sf"/>
</dbReference>
<feature type="coiled-coil region" evidence="19">
    <location>
        <begin position="298"/>
        <end position="347"/>
    </location>
</feature>
<evidence type="ECO:0000256" key="8">
    <source>
        <dbReference type="ARBA" id="ARBA00022723"/>
    </source>
</evidence>
<dbReference type="InterPro" id="IPR000276">
    <property type="entry name" value="GPCR_Rhodpsn"/>
</dbReference>
<dbReference type="InterPro" id="IPR000725">
    <property type="entry name" value="Olfact_rcpt"/>
</dbReference>
<dbReference type="PANTHER" id="PTHR26450">
    <property type="entry name" value="OLFACTORY RECEPTOR 56B1-RELATED"/>
    <property type="match status" value="1"/>
</dbReference>
<dbReference type="Gene3D" id="3.30.40.10">
    <property type="entry name" value="Zinc/RING finger domain, C3HC4 (zinc finger)"/>
    <property type="match status" value="1"/>
</dbReference>
<dbReference type="AlphaFoldDB" id="A0A8C0SXE5"/>
<evidence type="ECO:0000256" key="11">
    <source>
        <dbReference type="ARBA" id="ARBA00022833"/>
    </source>
</evidence>
<dbReference type="PANTHER" id="PTHR26450:SF386">
    <property type="entry name" value="OLFACTORY RECEPTOR"/>
    <property type="match status" value="1"/>
</dbReference>
<keyword evidence="9" id="KW-0552">Olfaction</keyword>
<evidence type="ECO:0000259" key="21">
    <source>
        <dbReference type="PROSITE" id="PS50089"/>
    </source>
</evidence>
<evidence type="ECO:0000259" key="22">
    <source>
        <dbReference type="PROSITE" id="PS50119"/>
    </source>
</evidence>
<dbReference type="PROSITE" id="PS00237">
    <property type="entry name" value="G_PROTEIN_RECEP_F1_1"/>
    <property type="match status" value="1"/>
</dbReference>
<evidence type="ECO:0000256" key="1">
    <source>
        <dbReference type="ARBA" id="ARBA00002936"/>
    </source>
</evidence>
<dbReference type="PRINTS" id="PR00237">
    <property type="entry name" value="GPCRRHODOPSN"/>
</dbReference>
<feature type="transmembrane region" description="Helical" evidence="20">
    <location>
        <begin position="501"/>
        <end position="527"/>
    </location>
</feature>
<dbReference type="SUPFAM" id="SSF81321">
    <property type="entry name" value="Family A G protein-coupled receptor-like"/>
    <property type="match status" value="1"/>
</dbReference>
<dbReference type="InterPro" id="IPR050402">
    <property type="entry name" value="OR51/52/56-like"/>
</dbReference>
<dbReference type="Gene3D" id="1.20.1070.10">
    <property type="entry name" value="Rhodopsin 7-helix transmembrane proteins"/>
    <property type="match status" value="1"/>
</dbReference>
<evidence type="ECO:0000256" key="4">
    <source>
        <dbReference type="ARBA" id="ARBA00004496"/>
    </source>
</evidence>
<evidence type="ECO:0000256" key="12">
    <source>
        <dbReference type="ARBA" id="ARBA00022989"/>
    </source>
</evidence>
<dbReference type="CDD" id="cd15221">
    <property type="entry name" value="7tmA_OR52B-like"/>
    <property type="match status" value="1"/>
</dbReference>
<evidence type="ECO:0000256" key="2">
    <source>
        <dbReference type="ARBA" id="ARBA00003929"/>
    </source>
</evidence>
<dbReference type="SUPFAM" id="SSF57845">
    <property type="entry name" value="B-box zinc-binding domain"/>
    <property type="match status" value="1"/>
</dbReference>
<feature type="transmembrane region" description="Helical" evidence="20">
    <location>
        <begin position="581"/>
        <end position="604"/>
    </location>
</feature>
<dbReference type="InterPro" id="IPR017452">
    <property type="entry name" value="GPCR_Rhodpsn_7TM"/>
</dbReference>
<evidence type="ECO:0000256" key="17">
    <source>
        <dbReference type="PROSITE-ProRule" id="PRU00024"/>
    </source>
</evidence>
<keyword evidence="8" id="KW-0479">Metal-binding</keyword>
<evidence type="ECO:0000256" key="3">
    <source>
        <dbReference type="ARBA" id="ARBA00004141"/>
    </source>
</evidence>
<dbReference type="GO" id="GO:0005737">
    <property type="term" value="C:cytoplasm"/>
    <property type="evidence" value="ECO:0007669"/>
    <property type="project" value="UniProtKB-SubCell"/>
</dbReference>
<feature type="transmembrane region" description="Helical" evidence="20">
    <location>
        <begin position="466"/>
        <end position="489"/>
    </location>
</feature>
<evidence type="ECO:0000256" key="6">
    <source>
        <dbReference type="ARBA" id="ARBA00022606"/>
    </source>
</evidence>
<dbReference type="SMART" id="SM00336">
    <property type="entry name" value="BBOX"/>
    <property type="match status" value="1"/>
</dbReference>
<dbReference type="PROSITE" id="PS50262">
    <property type="entry name" value="G_PROTEIN_RECEP_F1_2"/>
    <property type="match status" value="1"/>
</dbReference>
<evidence type="ECO:0000256" key="15">
    <source>
        <dbReference type="ARBA" id="ARBA00023136"/>
    </source>
</evidence>
<dbReference type="GO" id="GO:0016020">
    <property type="term" value="C:membrane"/>
    <property type="evidence" value="ECO:0007669"/>
    <property type="project" value="UniProtKB-SubCell"/>
</dbReference>
<evidence type="ECO:0000256" key="13">
    <source>
        <dbReference type="ARBA" id="ARBA00023040"/>
    </source>
</evidence>
<dbReference type="FunFam" id="3.30.160.60:FF:000386">
    <property type="entry name" value="Tripartite motif-containing 5 (Predicted)"/>
    <property type="match status" value="1"/>
</dbReference>